<dbReference type="GO" id="GO:0004673">
    <property type="term" value="F:protein histidine kinase activity"/>
    <property type="evidence" value="ECO:0007669"/>
    <property type="project" value="UniProtKB-EC"/>
</dbReference>
<feature type="domain" description="Cyclic nucleotide-binding" evidence="5">
    <location>
        <begin position="11"/>
        <end position="72"/>
    </location>
</feature>
<dbReference type="RefSeq" id="WP_185989949.1">
    <property type="nucleotide sequence ID" value="NZ_JACCAE010000001.1"/>
</dbReference>
<dbReference type="Gene3D" id="2.60.120.10">
    <property type="entry name" value="Jelly Rolls"/>
    <property type="match status" value="1"/>
</dbReference>
<dbReference type="AlphaFoldDB" id="A0A852VM11"/>
<dbReference type="InterPro" id="IPR000595">
    <property type="entry name" value="cNMP-bd_dom"/>
</dbReference>
<comment type="caution">
    <text evidence="7">The sequence shown here is derived from an EMBL/GenBank/DDBJ whole genome shotgun (WGS) entry which is preliminary data.</text>
</comment>
<evidence type="ECO:0000256" key="1">
    <source>
        <dbReference type="ARBA" id="ARBA00000085"/>
    </source>
</evidence>
<dbReference type="GO" id="GO:0000160">
    <property type="term" value="P:phosphorelay signal transduction system"/>
    <property type="evidence" value="ECO:0007669"/>
    <property type="project" value="UniProtKB-KW"/>
</dbReference>
<dbReference type="EC" id="2.7.13.3" evidence="2"/>
<accession>A0A852VM11</accession>
<evidence type="ECO:0000256" key="2">
    <source>
        <dbReference type="ARBA" id="ARBA00012438"/>
    </source>
</evidence>
<keyword evidence="4" id="KW-0902">Two-component regulatory system</keyword>
<dbReference type="InterPro" id="IPR005467">
    <property type="entry name" value="His_kinase_dom"/>
</dbReference>
<dbReference type="InterPro" id="IPR004358">
    <property type="entry name" value="Sig_transdc_His_kin-like_C"/>
</dbReference>
<dbReference type="PANTHER" id="PTHR43065:SF48">
    <property type="entry name" value="HISTIDINE KINASE"/>
    <property type="match status" value="1"/>
</dbReference>
<dbReference type="PROSITE" id="PS50042">
    <property type="entry name" value="CNMP_BINDING_3"/>
    <property type="match status" value="1"/>
</dbReference>
<evidence type="ECO:0000313" key="8">
    <source>
        <dbReference type="Proteomes" id="UP000554054"/>
    </source>
</evidence>
<dbReference type="Gene3D" id="1.10.287.130">
    <property type="match status" value="1"/>
</dbReference>
<reference evidence="7 8" key="1">
    <citation type="submission" date="2020-07" db="EMBL/GenBank/DDBJ databases">
        <title>Sequencing the genomes of 1000 actinobacteria strains.</title>
        <authorList>
            <person name="Klenk H.-P."/>
        </authorList>
    </citation>
    <scope>NUCLEOTIDE SEQUENCE [LARGE SCALE GENOMIC DNA]</scope>
    <source>
        <strain evidence="7 8">DSM 26154</strain>
    </source>
</reference>
<sequence length="463" mass="49456">MDVADLQPIELFAGLTDDQLQALIDAGEEVPFAPGDHIWDEGGHADHWWVLIDGVVELVRRSEREDMVVGLMDAPGRWAGGFRAWVQTGRYLAGARGLVAGRMLKVPSVALRDLTAQWFPFGSHLIKGVYGMALYVESTARQRDSLAALGKLAAGLAHEINNPSAAATRATAALGTADDTLFTALSQLAAQGITAEQFTTLDDLRRDLASRPTPAYVDLVDIEDALAGWLETHGIDRSWVAAPVLASANADQQWCERLAGVVDARSLQAGLDWIVASLQAAVLRSEITESTRRISELVAAVRSYSQLDRAALQPLDVAEGLESTLLVLGHQLRDSTVEVVKDYADVPTIEGYAGELNQVWTNLIGNALDAMGGSGTLRVTTRPGPDNAVVVEIGDTGPGMPPEVAERAFEAFFTTKPVGQGTGLGLDIAQRIVVERHGGTIDIESRPGDTVFRVCLPAAPTDA</sequence>
<dbReference type="InterPro" id="IPR036890">
    <property type="entry name" value="HATPase_C_sf"/>
</dbReference>
<dbReference type="SUPFAM" id="SSF55874">
    <property type="entry name" value="ATPase domain of HSP90 chaperone/DNA topoisomerase II/histidine kinase"/>
    <property type="match status" value="1"/>
</dbReference>
<keyword evidence="3 7" id="KW-0808">Transferase</keyword>
<protein>
    <recommendedName>
        <fullName evidence="2">histidine kinase</fullName>
        <ecNumber evidence="2">2.7.13.3</ecNumber>
    </recommendedName>
</protein>
<evidence type="ECO:0000256" key="3">
    <source>
        <dbReference type="ARBA" id="ARBA00022777"/>
    </source>
</evidence>
<dbReference type="CDD" id="cd00038">
    <property type="entry name" value="CAP_ED"/>
    <property type="match status" value="1"/>
</dbReference>
<keyword evidence="8" id="KW-1185">Reference proteome</keyword>
<dbReference type="PROSITE" id="PS50109">
    <property type="entry name" value="HIS_KIN"/>
    <property type="match status" value="1"/>
</dbReference>
<gene>
    <name evidence="7" type="ORF">BJY20_000351</name>
</gene>
<dbReference type="EMBL" id="JACCAE010000001">
    <property type="protein sequence ID" value="NYF96959.1"/>
    <property type="molecule type" value="Genomic_DNA"/>
</dbReference>
<evidence type="ECO:0000259" key="5">
    <source>
        <dbReference type="PROSITE" id="PS50042"/>
    </source>
</evidence>
<dbReference type="PANTHER" id="PTHR43065">
    <property type="entry name" value="SENSOR HISTIDINE KINASE"/>
    <property type="match status" value="1"/>
</dbReference>
<evidence type="ECO:0000313" key="7">
    <source>
        <dbReference type="EMBL" id="NYF96959.1"/>
    </source>
</evidence>
<dbReference type="InterPro" id="IPR014710">
    <property type="entry name" value="RmlC-like_jellyroll"/>
</dbReference>
<dbReference type="Gene3D" id="3.30.565.10">
    <property type="entry name" value="Histidine kinase-like ATPase, C-terminal domain"/>
    <property type="match status" value="1"/>
</dbReference>
<evidence type="ECO:0000256" key="4">
    <source>
        <dbReference type="ARBA" id="ARBA00023012"/>
    </source>
</evidence>
<dbReference type="Pfam" id="PF02518">
    <property type="entry name" value="HATPase_c"/>
    <property type="match status" value="1"/>
</dbReference>
<dbReference type="SMART" id="SM00387">
    <property type="entry name" value="HATPase_c"/>
    <property type="match status" value="1"/>
</dbReference>
<dbReference type="Proteomes" id="UP000554054">
    <property type="component" value="Unassembled WGS sequence"/>
</dbReference>
<feature type="domain" description="Histidine kinase" evidence="6">
    <location>
        <begin position="287"/>
        <end position="460"/>
    </location>
</feature>
<dbReference type="InterPro" id="IPR003594">
    <property type="entry name" value="HATPase_dom"/>
</dbReference>
<dbReference type="InterPro" id="IPR018490">
    <property type="entry name" value="cNMP-bd_dom_sf"/>
</dbReference>
<comment type="catalytic activity">
    <reaction evidence="1">
        <text>ATP + protein L-histidine = ADP + protein N-phospho-L-histidine.</text>
        <dbReference type="EC" id="2.7.13.3"/>
    </reaction>
</comment>
<evidence type="ECO:0000259" key="6">
    <source>
        <dbReference type="PROSITE" id="PS50109"/>
    </source>
</evidence>
<organism evidence="7 8">
    <name type="scientific">Janibacter cremeus</name>
    <dbReference type="NCBI Taxonomy" id="1285192"/>
    <lineage>
        <taxon>Bacteria</taxon>
        <taxon>Bacillati</taxon>
        <taxon>Actinomycetota</taxon>
        <taxon>Actinomycetes</taxon>
        <taxon>Micrococcales</taxon>
        <taxon>Intrasporangiaceae</taxon>
        <taxon>Janibacter</taxon>
    </lineage>
</organism>
<keyword evidence="3 7" id="KW-0418">Kinase</keyword>
<dbReference type="PRINTS" id="PR00344">
    <property type="entry name" value="BCTRLSENSOR"/>
</dbReference>
<name>A0A852VM11_9MICO</name>
<dbReference type="SUPFAM" id="SSF51206">
    <property type="entry name" value="cAMP-binding domain-like"/>
    <property type="match status" value="1"/>
</dbReference>
<proteinExistence type="predicted"/>